<feature type="region of interest" description="Disordered" evidence="2">
    <location>
        <begin position="287"/>
        <end position="370"/>
    </location>
</feature>
<dbReference type="GO" id="GO:0003676">
    <property type="term" value="F:nucleic acid binding"/>
    <property type="evidence" value="ECO:0007669"/>
    <property type="project" value="InterPro"/>
</dbReference>
<dbReference type="InParanoid" id="A0A7L4YNG3"/>
<feature type="compositionally biased region" description="Low complexity" evidence="2">
    <location>
        <begin position="361"/>
        <end position="370"/>
    </location>
</feature>
<dbReference type="Pfam" id="PF02720">
    <property type="entry name" value="DUF222"/>
    <property type="match status" value="1"/>
</dbReference>
<organism evidence="4 5">
    <name type="scientific">Epidermidibacterium keratini</name>
    <dbReference type="NCBI Taxonomy" id="1891644"/>
    <lineage>
        <taxon>Bacteria</taxon>
        <taxon>Bacillati</taxon>
        <taxon>Actinomycetota</taxon>
        <taxon>Actinomycetes</taxon>
        <taxon>Sporichthyales</taxon>
        <taxon>Sporichthyaceae</taxon>
        <taxon>Epidermidibacterium</taxon>
    </lineage>
</organism>
<feature type="compositionally biased region" description="Basic and acidic residues" evidence="2">
    <location>
        <begin position="11"/>
        <end position="20"/>
    </location>
</feature>
<dbReference type="KEGG" id="eke:EK0264_08690"/>
<evidence type="ECO:0000256" key="1">
    <source>
        <dbReference type="ARBA" id="ARBA00023450"/>
    </source>
</evidence>
<dbReference type="Pfam" id="PF01844">
    <property type="entry name" value="HNH"/>
    <property type="match status" value="1"/>
</dbReference>
<evidence type="ECO:0000256" key="2">
    <source>
        <dbReference type="SAM" id="MobiDB-lite"/>
    </source>
</evidence>
<feature type="domain" description="HNH nuclease" evidence="3">
    <location>
        <begin position="427"/>
        <end position="479"/>
    </location>
</feature>
<feature type="compositionally biased region" description="Basic and acidic residues" evidence="2">
    <location>
        <begin position="650"/>
        <end position="662"/>
    </location>
</feature>
<comment type="similarity">
    <text evidence="1">Belongs to the Rv1128c/1148c/1588c/1702c/1945/3466 family.</text>
</comment>
<evidence type="ECO:0000259" key="3">
    <source>
        <dbReference type="SMART" id="SM00507"/>
    </source>
</evidence>
<feature type="compositionally biased region" description="Low complexity" evidence="2">
    <location>
        <begin position="298"/>
        <end position="310"/>
    </location>
</feature>
<dbReference type="InterPro" id="IPR003870">
    <property type="entry name" value="DUF222"/>
</dbReference>
<sequence>MQVEDLIEAGRPPDRRHGWARPENEALGAQIIAGAARVASTTCVWLQLVAEFDRRLAYEYYYGINSTAHFLSWAAGVGPGAAREHVRVARVLPDMPLVGEAFAAGQLSYSKVRECTRVAGQVDEAELVEIARGMTAAQLEAAIREFRRGRADRVVQQHRRSLDYRVEDDGTVILRAELPAEEAAVVLAALERAIDLDRRAHTRADSTDEPGETADAEPAADERGGIDTADRPTTKTSKAEPVPRFSKVDALVEIARAYCEAAPSDVSGEDHDVVVVHVPAETFIEGAHPLGSPAGNVPAGTAAAATPTPEADVDLDAGPARLDCQTDLPAGGALDSGAPDCPAPAIGGPNVPAGTPRSDAPVPRSSSMPLPLPRLVPSQAARITGLSAVTAQTAQRIACTGRIQLATLSQAGEVLNLGRTRRLVSPAQRRALMVRDRGCCQFPGCTRRRRLHAHHRIAWSRGGATDLDNLILLCQHHHTLVHEASITITRIAPSEGGGASEWRFTRIGGVPITAQQQRERNRAFRRDEDDEELLLSDLLGDLEGIEDYFDPRAEIAFPTWGGERDTRGAGRDALWHAATDPFFERGDTDPHSPDAEPGDDGDIASDTDSDIDTERDPGNAERPHVRSADVRPASARAEEVRAADVQAEAVRPDSEKAPREHVPAGTHIRLIGPPLRYFG</sequence>
<evidence type="ECO:0000313" key="5">
    <source>
        <dbReference type="Proteomes" id="UP000463857"/>
    </source>
</evidence>
<feature type="region of interest" description="Disordered" evidence="2">
    <location>
        <begin position="581"/>
        <end position="666"/>
    </location>
</feature>
<dbReference type="EMBL" id="CP047156">
    <property type="protein sequence ID" value="QHC00349.1"/>
    <property type="molecule type" value="Genomic_DNA"/>
</dbReference>
<dbReference type="OrthoDB" id="5176970at2"/>
<feature type="compositionally biased region" description="Basic and acidic residues" evidence="2">
    <location>
        <begin position="582"/>
        <end position="594"/>
    </location>
</feature>
<feature type="region of interest" description="Disordered" evidence="2">
    <location>
        <begin position="1"/>
        <end position="20"/>
    </location>
</feature>
<name>A0A7L4YNG3_9ACTN</name>
<dbReference type="CDD" id="cd00085">
    <property type="entry name" value="HNHc"/>
    <property type="match status" value="1"/>
</dbReference>
<protein>
    <submittedName>
        <fullName evidence="4">DUF222 domain-containing protein</fullName>
    </submittedName>
</protein>
<dbReference type="InterPro" id="IPR002711">
    <property type="entry name" value="HNH"/>
</dbReference>
<dbReference type="RefSeq" id="WP_159544744.1">
    <property type="nucleotide sequence ID" value="NZ_CP047156.1"/>
</dbReference>
<dbReference type="GO" id="GO:0004519">
    <property type="term" value="F:endonuclease activity"/>
    <property type="evidence" value="ECO:0007669"/>
    <property type="project" value="InterPro"/>
</dbReference>
<feature type="region of interest" description="Disordered" evidence="2">
    <location>
        <begin position="201"/>
        <end position="242"/>
    </location>
</feature>
<dbReference type="SMART" id="SM00507">
    <property type="entry name" value="HNHc"/>
    <property type="match status" value="1"/>
</dbReference>
<dbReference type="GO" id="GO:0008270">
    <property type="term" value="F:zinc ion binding"/>
    <property type="evidence" value="ECO:0007669"/>
    <property type="project" value="InterPro"/>
</dbReference>
<dbReference type="AlphaFoldDB" id="A0A7L4YNG3"/>
<feature type="compositionally biased region" description="Acidic residues" evidence="2">
    <location>
        <begin position="207"/>
        <end position="219"/>
    </location>
</feature>
<dbReference type="InterPro" id="IPR003615">
    <property type="entry name" value="HNH_nuc"/>
</dbReference>
<gene>
    <name evidence="4" type="ORF">EK0264_08690</name>
</gene>
<feature type="compositionally biased region" description="Basic and acidic residues" evidence="2">
    <location>
        <begin position="220"/>
        <end position="233"/>
    </location>
</feature>
<feature type="compositionally biased region" description="Acidic residues" evidence="2">
    <location>
        <begin position="596"/>
        <end position="611"/>
    </location>
</feature>
<keyword evidence="5" id="KW-1185">Reference proteome</keyword>
<accession>A0A7L4YNG3</accession>
<proteinExistence type="inferred from homology"/>
<reference evidence="4 5" key="1">
    <citation type="journal article" date="2018" name="Int. J. Syst. Evol. Microbiol.">
        <title>Epidermidibacterium keratini gen. nov., sp. nov., a member of the family Sporichthyaceae, isolated from keratin epidermis.</title>
        <authorList>
            <person name="Lee D.G."/>
            <person name="Trujillo M.E."/>
            <person name="Kang S."/>
            <person name="Nam J.J."/>
            <person name="Kim Y.J."/>
        </authorList>
    </citation>
    <scope>NUCLEOTIDE SEQUENCE [LARGE SCALE GENOMIC DNA]</scope>
    <source>
        <strain evidence="4 5">EPI-7</strain>
    </source>
</reference>
<evidence type="ECO:0000313" key="4">
    <source>
        <dbReference type="EMBL" id="QHC00349.1"/>
    </source>
</evidence>
<feature type="compositionally biased region" description="Basic and acidic residues" evidence="2">
    <location>
        <begin position="612"/>
        <end position="629"/>
    </location>
</feature>
<dbReference type="Proteomes" id="UP000463857">
    <property type="component" value="Chromosome"/>
</dbReference>
<dbReference type="Gene3D" id="1.10.30.50">
    <property type="match status" value="1"/>
</dbReference>